<gene>
    <name evidence="1" type="ORF">DYU11_11555</name>
</gene>
<dbReference type="EMBL" id="QXED01000003">
    <property type="protein sequence ID" value="RIV23610.1"/>
    <property type="molecule type" value="Genomic_DNA"/>
</dbReference>
<comment type="caution">
    <text evidence="1">The sequence shown here is derived from an EMBL/GenBank/DDBJ whole genome shotgun (WGS) entry which is preliminary data.</text>
</comment>
<dbReference type="Proteomes" id="UP000283523">
    <property type="component" value="Unassembled WGS sequence"/>
</dbReference>
<proteinExistence type="predicted"/>
<protein>
    <submittedName>
        <fullName evidence="1">Uncharacterized protein</fullName>
    </submittedName>
</protein>
<reference evidence="1 2" key="1">
    <citation type="submission" date="2018-08" db="EMBL/GenBank/DDBJ databases">
        <title>Fibrisoma montanum sp. nov., isolated from Danxia mountain soil.</title>
        <authorList>
            <person name="Huang Y."/>
        </authorList>
    </citation>
    <scope>NUCLEOTIDE SEQUENCE [LARGE SCALE GENOMIC DNA]</scope>
    <source>
        <strain evidence="1 2">HYT19</strain>
    </source>
</reference>
<keyword evidence="2" id="KW-1185">Reference proteome</keyword>
<dbReference type="RefSeq" id="WP_119667826.1">
    <property type="nucleotide sequence ID" value="NZ_QXED01000003.1"/>
</dbReference>
<evidence type="ECO:0000313" key="1">
    <source>
        <dbReference type="EMBL" id="RIV23610.1"/>
    </source>
</evidence>
<dbReference type="OrthoDB" id="930568at2"/>
<dbReference type="AlphaFoldDB" id="A0A418MB89"/>
<organism evidence="1 2">
    <name type="scientific">Fibrisoma montanum</name>
    <dbReference type="NCBI Taxonomy" id="2305895"/>
    <lineage>
        <taxon>Bacteria</taxon>
        <taxon>Pseudomonadati</taxon>
        <taxon>Bacteroidota</taxon>
        <taxon>Cytophagia</taxon>
        <taxon>Cytophagales</taxon>
        <taxon>Spirosomataceae</taxon>
        <taxon>Fibrisoma</taxon>
    </lineage>
</organism>
<accession>A0A418MB89</accession>
<evidence type="ECO:0000313" key="2">
    <source>
        <dbReference type="Proteomes" id="UP000283523"/>
    </source>
</evidence>
<name>A0A418MB89_9BACT</name>
<sequence>MPLTYSQLLTAAQQIRQETIPSANTAERVGAFLENLAKSATLPYDPDAEYAAGQNVIYQNYIYRALAPGALLGESPVTAPAKWRKMGLITLQEATDNGQTTTNDLILLQDEQGPTNTVYQGTGQRGGYFTDPAGNIVGFGGMEATGVLSFITNVLNTALKLEANGKLRVNGQKVYSELEPQPTPNLQQVTRAGGQSIDEVTLGLLKLFGLRFADFDFEFVPGGYYDGSTLDFPVVWQTLVNFARRLQKKMDLQLLADDLKPFLESGSGGTTRGRKYIILETQCFEGPDEDVPSKVIPVVAATADTVFTHPFAETDDLWIEMRNPDKSRQDNIPLDFFAPGQFRLNLPTGMSSWTGKIRLVQDLNY</sequence>